<dbReference type="InterPro" id="IPR045584">
    <property type="entry name" value="Pilin-like"/>
</dbReference>
<accession>A3IKW7</accession>
<evidence type="ECO:0000256" key="1">
    <source>
        <dbReference type="SAM" id="MobiDB-lite"/>
    </source>
</evidence>
<dbReference type="eggNOG" id="COG4970">
    <property type="taxonomic scope" value="Bacteria"/>
</dbReference>
<dbReference type="AlphaFoldDB" id="A3IKW7"/>
<evidence type="ECO:0008006" key="4">
    <source>
        <dbReference type="Google" id="ProtNLM"/>
    </source>
</evidence>
<dbReference type="Gene3D" id="3.30.700.10">
    <property type="entry name" value="Glycoprotein, Type 4 Pilin"/>
    <property type="match status" value="1"/>
</dbReference>
<keyword evidence="3" id="KW-1185">Reference proteome</keyword>
<evidence type="ECO:0000313" key="2">
    <source>
        <dbReference type="EMBL" id="EAZ92836.1"/>
    </source>
</evidence>
<name>A3IKW7_9CHRO</name>
<reference evidence="2 3" key="1">
    <citation type="submission" date="2007-03" db="EMBL/GenBank/DDBJ databases">
        <authorList>
            <person name="Stal L."/>
            <person name="Ferriera S."/>
            <person name="Johnson J."/>
            <person name="Kravitz S."/>
            <person name="Beeson K."/>
            <person name="Sutton G."/>
            <person name="Rogers Y.-H."/>
            <person name="Friedman R."/>
            <person name="Frazier M."/>
            <person name="Venter J.C."/>
        </authorList>
    </citation>
    <scope>NUCLEOTIDE SEQUENCE [LARGE SCALE GENOMIC DNA]</scope>
    <source>
        <strain evidence="2 3">CCY0110</strain>
    </source>
</reference>
<comment type="caution">
    <text evidence="2">The sequence shown here is derived from an EMBL/GenBank/DDBJ whole genome shotgun (WGS) entry which is preliminary data.</text>
</comment>
<dbReference type="Proteomes" id="UP000003781">
    <property type="component" value="Unassembled WGS sequence"/>
</dbReference>
<protein>
    <recommendedName>
        <fullName evidence="4">General secretion pathway GspH domain-containing protein</fullName>
    </recommendedName>
</protein>
<feature type="region of interest" description="Disordered" evidence="1">
    <location>
        <begin position="149"/>
        <end position="168"/>
    </location>
</feature>
<organism evidence="2 3">
    <name type="scientific">Crocosphaera chwakensis CCY0110</name>
    <dbReference type="NCBI Taxonomy" id="391612"/>
    <lineage>
        <taxon>Bacteria</taxon>
        <taxon>Bacillati</taxon>
        <taxon>Cyanobacteriota</taxon>
        <taxon>Cyanophyceae</taxon>
        <taxon>Oscillatoriophycideae</taxon>
        <taxon>Chroococcales</taxon>
        <taxon>Aphanothecaceae</taxon>
        <taxon>Crocosphaera</taxon>
        <taxon>Crocosphaera chwakensis</taxon>
    </lineage>
</organism>
<dbReference type="SUPFAM" id="SSF54523">
    <property type="entry name" value="Pili subunits"/>
    <property type="match status" value="1"/>
</dbReference>
<feature type="compositionally biased region" description="Polar residues" evidence="1">
    <location>
        <begin position="149"/>
        <end position="158"/>
    </location>
</feature>
<gene>
    <name evidence="2" type="ORF">CY0110_22107</name>
</gene>
<sequence length="168" mass="17782">MVIAAVITGIIAAIGTPSLMGMLQGDQVKQGLDQIQLALQDAQKQAIRNSKKCTIMVEKKTGDDHFSIDIKDPTLPTNQGCLGTSDRELSNNVDITMTSTMTTGVTFSFKGNMAGTGKTIVVKPARGTGEKRCLVITQGLGMMRTGIYDSSASDNPPTAANCKKITDN</sequence>
<proteinExistence type="predicted"/>
<dbReference type="EMBL" id="AAXW01000004">
    <property type="protein sequence ID" value="EAZ92836.1"/>
    <property type="molecule type" value="Genomic_DNA"/>
</dbReference>
<evidence type="ECO:0000313" key="3">
    <source>
        <dbReference type="Proteomes" id="UP000003781"/>
    </source>
</evidence>